<evidence type="ECO:0000256" key="3">
    <source>
        <dbReference type="ARBA" id="ARBA00022764"/>
    </source>
</evidence>
<feature type="signal peptide" evidence="4">
    <location>
        <begin position="1"/>
        <end position="23"/>
    </location>
</feature>
<dbReference type="EMBL" id="AP027266">
    <property type="protein sequence ID" value="BDW84202.1"/>
    <property type="molecule type" value="Genomic_DNA"/>
</dbReference>
<dbReference type="Gene3D" id="3.40.190.170">
    <property type="entry name" value="Bacterial extracellular solute-binding protein, family 7"/>
    <property type="match status" value="1"/>
</dbReference>
<keyword evidence="3" id="KW-0574">Periplasm</keyword>
<dbReference type="Pfam" id="PF03480">
    <property type="entry name" value="DctP"/>
    <property type="match status" value="1"/>
</dbReference>
<evidence type="ECO:0000256" key="4">
    <source>
        <dbReference type="SAM" id="SignalP"/>
    </source>
</evidence>
<evidence type="ECO:0000256" key="1">
    <source>
        <dbReference type="ARBA" id="ARBA00004418"/>
    </source>
</evidence>
<dbReference type="AlphaFoldDB" id="A0AA48H5S5"/>
<protein>
    <submittedName>
        <fullName evidence="5">C4-dicarboxylate ABC transporter substrate-binding protein</fullName>
    </submittedName>
</protein>
<evidence type="ECO:0000256" key="2">
    <source>
        <dbReference type="ARBA" id="ARBA00022729"/>
    </source>
</evidence>
<gene>
    <name evidence="5" type="ORF">MACH21_03790</name>
</gene>
<evidence type="ECO:0000313" key="5">
    <source>
        <dbReference type="EMBL" id="BDW84202.1"/>
    </source>
</evidence>
<dbReference type="NCBIfam" id="NF037995">
    <property type="entry name" value="TRAP_S1"/>
    <property type="match status" value="1"/>
</dbReference>
<sequence>MTYSFRSIALASALTALTLPAAAQTAWDMPTPYGDTVFHTMNIMEFADDVREATGGQLDITVHSAGSLFGHPEIKDAVRRGLAPIGEILLSRLANENPLFEADSIPFLADSYADARALWAASRPAVEALLAEQGLTLLYAVPWPGQSLYLTEEVTDPAALQGVTFRAYNTATEQLANILGMVPTQVEAGDIPTAFATGRVAAMMTSPSTGVSSQAWDFTSVYVDVNAWLPKNVIFVNTEALNALPEDQRAGLLAAAAEAEARGWAMSEAETATQIATLESNGMTVVQPSEALSAALAAAGAQMTEEWLARAGDEGAAIVAAYEAAQ</sequence>
<dbReference type="InterPro" id="IPR038404">
    <property type="entry name" value="TRAP_DctP_sf"/>
</dbReference>
<organism evidence="5 6">
    <name type="scientific">Roseicyclus marinus</name>
    <dbReference type="NCBI Taxonomy" id="2161673"/>
    <lineage>
        <taxon>Bacteria</taxon>
        <taxon>Pseudomonadati</taxon>
        <taxon>Pseudomonadota</taxon>
        <taxon>Alphaproteobacteria</taxon>
        <taxon>Rhodobacterales</taxon>
        <taxon>Roseobacteraceae</taxon>
        <taxon>Roseicyclus</taxon>
    </lineage>
</organism>
<dbReference type="Proteomes" id="UP001337723">
    <property type="component" value="Chromosome"/>
</dbReference>
<dbReference type="GO" id="GO:0055085">
    <property type="term" value="P:transmembrane transport"/>
    <property type="evidence" value="ECO:0007669"/>
    <property type="project" value="InterPro"/>
</dbReference>
<dbReference type="GO" id="GO:0042597">
    <property type="term" value="C:periplasmic space"/>
    <property type="evidence" value="ECO:0007669"/>
    <property type="project" value="UniProtKB-SubCell"/>
</dbReference>
<feature type="chain" id="PRO_5047393412" evidence="4">
    <location>
        <begin position="24"/>
        <end position="326"/>
    </location>
</feature>
<dbReference type="PANTHER" id="PTHR33376:SF4">
    <property type="entry name" value="SIALIC ACID-BINDING PERIPLASMIC PROTEIN SIAP"/>
    <property type="match status" value="1"/>
</dbReference>
<reference evidence="5 6" key="1">
    <citation type="submission" date="2023-01" db="EMBL/GenBank/DDBJ databases">
        <title>Complete genome sequence of Roseicyclus marinus strain Dej080120_10.</title>
        <authorList>
            <person name="Ueki S."/>
            <person name="Maruyama F."/>
        </authorList>
    </citation>
    <scope>NUCLEOTIDE SEQUENCE [LARGE SCALE GENOMIC DNA]</scope>
    <source>
        <strain evidence="5 6">Dej080120_10</strain>
    </source>
</reference>
<dbReference type="PANTHER" id="PTHR33376">
    <property type="match status" value="1"/>
</dbReference>
<dbReference type="CDD" id="cd13602">
    <property type="entry name" value="PBP2_TRAP_BpDctp6_7"/>
    <property type="match status" value="1"/>
</dbReference>
<proteinExistence type="predicted"/>
<keyword evidence="2 4" id="KW-0732">Signal</keyword>
<accession>A0AA48H5S5</accession>
<name>A0AA48H5S5_9RHOB</name>
<keyword evidence="6" id="KW-1185">Reference proteome</keyword>
<dbReference type="InterPro" id="IPR018389">
    <property type="entry name" value="DctP_fam"/>
</dbReference>
<dbReference type="KEGG" id="rmai:MACH21_03790"/>
<evidence type="ECO:0000313" key="6">
    <source>
        <dbReference type="Proteomes" id="UP001337723"/>
    </source>
</evidence>
<comment type="subcellular location">
    <subcellularLocation>
        <location evidence="1">Periplasm</location>
    </subcellularLocation>
</comment>
<dbReference type="RefSeq" id="WP_338273872.1">
    <property type="nucleotide sequence ID" value="NZ_AP027266.1"/>
</dbReference>